<dbReference type="Proteomes" id="UP000008227">
    <property type="component" value="Chromosome 15"/>
</dbReference>
<evidence type="ECO:0000256" key="1">
    <source>
        <dbReference type="ARBA" id="ARBA00005480"/>
    </source>
</evidence>
<dbReference type="VGNC" id="VGNC:96268">
    <property type="gene designation" value="EIF4EBP1"/>
</dbReference>
<evidence type="ECO:0000313" key="7">
    <source>
        <dbReference type="VGNC" id="VGNC:96268"/>
    </source>
</evidence>
<evidence type="ECO:0000256" key="3">
    <source>
        <dbReference type="ARBA" id="ARBA00023193"/>
    </source>
</evidence>
<sequence length="180" mass="19098">MSSGSSCSQTPSRAIPTTRRVVLGDGVQLPPGDYSTTPGGTLFSTTPGGTRIIYDRKFLMECRNSPVTKTPPRDLPTIPGVTSPVGDEPPTDASQNHLRSSPDDKPAGAGGKTLAITPPSMEQPRAQRMEVGMEHRVFIPTSFPHENGPGTQERPSSGNSLVGSLFETRGDHTATLLTFI</sequence>
<dbReference type="PANTHER" id="PTHR12669">
    <property type="entry name" value="EUKARYOTIC TRANSLATION INITIATION FACTOR 4E-BINDING PROTEIN"/>
    <property type="match status" value="1"/>
</dbReference>
<keyword evidence="3" id="KW-0652">Protein synthesis inhibitor</keyword>
<accession>A0A5G2R886</accession>
<feature type="compositionally biased region" description="Polar residues" evidence="4">
    <location>
        <begin position="34"/>
        <end position="48"/>
    </location>
</feature>
<dbReference type="AlphaFoldDB" id="A0A5G2R886"/>
<evidence type="ECO:0000256" key="2">
    <source>
        <dbReference type="ARBA" id="ARBA00022845"/>
    </source>
</evidence>
<feature type="region of interest" description="Disordered" evidence="4">
    <location>
        <begin position="141"/>
        <end position="161"/>
    </location>
</feature>
<dbReference type="GO" id="GO:0008190">
    <property type="term" value="F:eukaryotic initiation factor 4E binding"/>
    <property type="evidence" value="ECO:0007669"/>
    <property type="project" value="InterPro"/>
</dbReference>
<gene>
    <name evidence="5 7" type="primary">EIF4EBP1</name>
</gene>
<dbReference type="PaxDb" id="9823-ENSSSCP00000019589"/>
<evidence type="ECO:0000256" key="4">
    <source>
        <dbReference type="SAM" id="MobiDB-lite"/>
    </source>
</evidence>
<reference evidence="5" key="2">
    <citation type="journal article" date="2020" name="Gigascience">
        <title>An improved pig reference genome sequence to enable pig genetics and genomics research.</title>
        <authorList>
            <person name="Warr A."/>
            <person name="Affara N."/>
            <person name="Aken B."/>
            <person name="Beiki H."/>
            <person name="Bickhart D.M."/>
            <person name="Billis K."/>
            <person name="Chow W."/>
            <person name="Eory L."/>
            <person name="Finlayson H.A."/>
            <person name="Flicek P."/>
            <person name="Giron C.G."/>
            <person name="Griffin D.K."/>
            <person name="Hall R."/>
            <person name="Hannum G."/>
            <person name="Hourlier T."/>
            <person name="Howe K."/>
            <person name="Hume D.A."/>
            <person name="Izuogu O."/>
            <person name="Kim K."/>
            <person name="Koren S."/>
            <person name="Liu H."/>
            <person name="Manchanda N."/>
            <person name="Martin F.J."/>
            <person name="Nonneman D.J."/>
            <person name="O'Connor R.E."/>
            <person name="Phillippy A.M."/>
            <person name="Rohrer G.A."/>
            <person name="Rosen B.D."/>
            <person name="Rund L.A."/>
            <person name="Sargent C.A."/>
            <person name="Schook L.B."/>
            <person name="Schroeder S.G."/>
            <person name="Schwartz A.S."/>
            <person name="Skinner B.M."/>
            <person name="Talbot R."/>
            <person name="Tseng E."/>
            <person name="Tuggle C.K."/>
            <person name="Watson M."/>
            <person name="Smith T.P.L."/>
            <person name="Archibald A.L."/>
        </authorList>
    </citation>
    <scope>NUCLEOTIDE SEQUENCE [LARGE SCALE GENOMIC DNA]</scope>
    <source>
        <strain evidence="5">Duroc</strain>
    </source>
</reference>
<evidence type="ECO:0000313" key="5">
    <source>
        <dbReference type="Ensembl" id="ENSSSCP00000073300.1"/>
    </source>
</evidence>
<evidence type="ECO:0000313" key="6">
    <source>
        <dbReference type="Proteomes" id="UP000008227"/>
    </source>
</evidence>
<keyword evidence="2" id="KW-0810">Translation regulation</keyword>
<comment type="similarity">
    <text evidence="1">Belongs to the eIF4E-binding protein family.</text>
</comment>
<dbReference type="Pfam" id="PF05456">
    <property type="entry name" value="eIF_4EBP"/>
    <property type="match status" value="1"/>
</dbReference>
<proteinExistence type="inferred from homology"/>
<dbReference type="PANTHER" id="PTHR12669:SF14">
    <property type="entry name" value="EUKARYOTIC TRANSLATION INITIATION FACTOR 4E-BINDING PROTEIN 1"/>
    <property type="match status" value="1"/>
</dbReference>
<dbReference type="GeneTree" id="ENSGT00940000159932"/>
<feature type="compositionally biased region" description="Polar residues" evidence="4">
    <location>
        <begin position="1"/>
        <end position="12"/>
    </location>
</feature>
<protein>
    <submittedName>
        <fullName evidence="5">Eukaryotic translation initiation factor 4E binding protein 1</fullName>
    </submittedName>
</protein>
<keyword evidence="6" id="KW-1185">Reference proteome</keyword>
<dbReference type="GO" id="GO:0045947">
    <property type="term" value="P:negative regulation of translational initiation"/>
    <property type="evidence" value="ECO:0007669"/>
    <property type="project" value="InterPro"/>
</dbReference>
<reference evidence="5" key="4">
    <citation type="submission" date="2025-09" db="UniProtKB">
        <authorList>
            <consortium name="Ensembl"/>
        </authorList>
    </citation>
    <scope>IDENTIFICATION</scope>
</reference>
<feature type="region of interest" description="Disordered" evidence="4">
    <location>
        <begin position="1"/>
        <end position="48"/>
    </location>
</feature>
<dbReference type="Bgee" id="ENSSSCG00000022301">
    <property type="expression patterns" value="Expressed in subcutaneous adipose tissue and 43 other cell types or tissues"/>
</dbReference>
<reference evidence="6" key="1">
    <citation type="submission" date="2009-11" db="EMBL/GenBank/DDBJ databases">
        <authorList>
            <consortium name="Porcine genome sequencing project"/>
        </authorList>
    </citation>
    <scope>NUCLEOTIDE SEQUENCE [LARGE SCALE GENOMIC DNA]</scope>
    <source>
        <strain evidence="6">Duroc</strain>
    </source>
</reference>
<name>A0A5G2R886_PIG</name>
<feature type="region of interest" description="Disordered" evidence="4">
    <location>
        <begin position="64"/>
        <end position="123"/>
    </location>
</feature>
<feature type="compositionally biased region" description="Polar residues" evidence="4">
    <location>
        <begin position="149"/>
        <end position="161"/>
    </location>
</feature>
<organism evidence="5 6">
    <name type="scientific">Sus scrofa</name>
    <name type="common">Pig</name>
    <dbReference type="NCBI Taxonomy" id="9823"/>
    <lineage>
        <taxon>Eukaryota</taxon>
        <taxon>Metazoa</taxon>
        <taxon>Chordata</taxon>
        <taxon>Craniata</taxon>
        <taxon>Vertebrata</taxon>
        <taxon>Euteleostomi</taxon>
        <taxon>Mammalia</taxon>
        <taxon>Eutheria</taxon>
        <taxon>Laurasiatheria</taxon>
        <taxon>Artiodactyla</taxon>
        <taxon>Suina</taxon>
        <taxon>Suidae</taxon>
        <taxon>Sus</taxon>
    </lineage>
</organism>
<dbReference type="Ensembl" id="ENSSSCT00000075139.1">
    <property type="protein sequence ID" value="ENSSSCP00000073300.1"/>
    <property type="gene ID" value="ENSSSCG00000022301.3"/>
</dbReference>
<dbReference type="ExpressionAtlas" id="A0A5G2R886">
    <property type="expression patterns" value="baseline and differential"/>
</dbReference>
<dbReference type="InterPro" id="IPR008606">
    <property type="entry name" value="EIF4EBP"/>
</dbReference>
<reference evidence="5" key="3">
    <citation type="submission" date="2025-08" db="UniProtKB">
        <authorList>
            <consortium name="Ensembl"/>
        </authorList>
    </citation>
    <scope>IDENTIFICATION</scope>
</reference>